<reference evidence="3 4" key="1">
    <citation type="submission" date="2024-05" db="EMBL/GenBank/DDBJ databases">
        <authorList>
            <person name="Jiang F."/>
        </authorList>
    </citation>
    <scope>NUCLEOTIDE SEQUENCE [LARGE SCALE GENOMIC DNA]</scope>
    <source>
        <strain evidence="3 4">LZ166</strain>
    </source>
</reference>
<feature type="chain" id="PRO_5045454280" evidence="2">
    <location>
        <begin position="39"/>
        <end position="567"/>
    </location>
</feature>
<dbReference type="EMBL" id="JBDPGJ010000001">
    <property type="protein sequence ID" value="MEX0404095.1"/>
    <property type="molecule type" value="Genomic_DNA"/>
</dbReference>
<dbReference type="RefSeq" id="WP_367952000.1">
    <property type="nucleotide sequence ID" value="NZ_JBDPGJ010000001.1"/>
</dbReference>
<comment type="caution">
    <text evidence="3">The sequence shown here is derived from an EMBL/GenBank/DDBJ whole genome shotgun (WGS) entry which is preliminary data.</text>
</comment>
<keyword evidence="2" id="KW-0732">Signal</keyword>
<evidence type="ECO:0000256" key="2">
    <source>
        <dbReference type="SAM" id="SignalP"/>
    </source>
</evidence>
<feature type="compositionally biased region" description="Polar residues" evidence="1">
    <location>
        <begin position="42"/>
        <end position="53"/>
    </location>
</feature>
<gene>
    <name evidence="3" type="ORF">ABGN05_00305</name>
</gene>
<dbReference type="Proteomes" id="UP001556692">
    <property type="component" value="Unassembled WGS sequence"/>
</dbReference>
<keyword evidence="4" id="KW-1185">Reference proteome</keyword>
<evidence type="ECO:0000256" key="1">
    <source>
        <dbReference type="SAM" id="MobiDB-lite"/>
    </source>
</evidence>
<evidence type="ECO:0000313" key="4">
    <source>
        <dbReference type="Proteomes" id="UP001556692"/>
    </source>
</evidence>
<feature type="compositionally biased region" description="Basic and acidic residues" evidence="1">
    <location>
        <begin position="155"/>
        <end position="175"/>
    </location>
</feature>
<proteinExistence type="predicted"/>
<feature type="signal peptide" evidence="2">
    <location>
        <begin position="1"/>
        <end position="38"/>
    </location>
</feature>
<feature type="region of interest" description="Disordered" evidence="1">
    <location>
        <begin position="42"/>
        <end position="192"/>
    </location>
</feature>
<protein>
    <submittedName>
        <fullName evidence="3">Outer membrane beta-barrel protein</fullName>
    </submittedName>
</protein>
<sequence length="567" mass="61306">MLALPERRSAGSHRLLARQLALLASTAVLSLTLSNATAQENQLRGQLTESQVNDELLGGQKSDASGEPSRGGEPTPGYVPVSEGALDPDEETRDDNASLFPMEETDAFTEAPPPTPGRAARATNMRDEPEEAADAAGPEQPDLEETDDTAVGTVRQERVDALDEEANRRLDRENPRTAAIETPSFEEEENPYSPLGLRVGTFDVFTTLDQGFIWSTNSRNAPDGSEGVLSQTELRLNAVSDWTRHSAAFNAFVTYKDAVSGDDDYDELQGGVDASFRADLAHEMNAAGAFAYTVRPESASSPVDIGNVVSEPLLQEISGNLSIGKDVGKARYSLTGALDREIYSDADLSSGGTLSQKDRNFTLATVALRAGYEVSPAIVPFVEAEIGRRYYDLEVDSSGYARSADRLALRGGVELDFGEKLSGEVSAGWLRESFDDERLTPISGLLLDAALVWSPTRGTTVSLIGSTEVEGTTTASESGSVRYAASVEMLREVRANLTLGANAGFAWRDYVNSSDHELTLSAETNATWWFNRYAGINGRLRHERFDSTIAGRDYDASSIYLGLKLQR</sequence>
<organism evidence="3 4">
    <name type="scientific">Aquibium pacificus</name>
    <dbReference type="NCBI Taxonomy" id="3153579"/>
    <lineage>
        <taxon>Bacteria</taxon>
        <taxon>Pseudomonadati</taxon>
        <taxon>Pseudomonadota</taxon>
        <taxon>Alphaproteobacteria</taxon>
        <taxon>Hyphomicrobiales</taxon>
        <taxon>Phyllobacteriaceae</taxon>
        <taxon>Aquibium</taxon>
    </lineage>
</organism>
<evidence type="ECO:0000313" key="3">
    <source>
        <dbReference type="EMBL" id="MEX0404095.1"/>
    </source>
</evidence>
<accession>A0ABV3SCM4</accession>
<dbReference type="InterPro" id="IPR018759">
    <property type="entry name" value="BBP2_2"/>
</dbReference>
<dbReference type="Pfam" id="PF10082">
    <property type="entry name" value="BBP2_2"/>
    <property type="match status" value="1"/>
</dbReference>
<name>A0ABV3SCM4_9HYPH</name>